<keyword evidence="1 3" id="KW-0378">Hydrolase</keyword>
<evidence type="ECO:0000313" key="3">
    <source>
        <dbReference type="EMBL" id="MBB5803785.1"/>
    </source>
</evidence>
<accession>A0A7W9M1A6</accession>
<comment type="caution">
    <text evidence="3">The sequence shown here is derived from an EMBL/GenBank/DDBJ whole genome shotgun (WGS) entry which is preliminary data.</text>
</comment>
<reference evidence="3 4" key="1">
    <citation type="submission" date="2020-08" db="EMBL/GenBank/DDBJ databases">
        <title>Sequencing the genomes of 1000 actinobacteria strains.</title>
        <authorList>
            <person name="Klenk H.-P."/>
        </authorList>
    </citation>
    <scope>NUCLEOTIDE SEQUENCE [LARGE SCALE GENOMIC DNA]</scope>
    <source>
        <strain evidence="3 4">DSM 45486</strain>
    </source>
</reference>
<organism evidence="3 4">
    <name type="scientific">Saccharothrix ecbatanensis</name>
    <dbReference type="NCBI Taxonomy" id="1105145"/>
    <lineage>
        <taxon>Bacteria</taxon>
        <taxon>Bacillati</taxon>
        <taxon>Actinomycetota</taxon>
        <taxon>Actinomycetes</taxon>
        <taxon>Pseudonocardiales</taxon>
        <taxon>Pseudonocardiaceae</taxon>
        <taxon>Saccharothrix</taxon>
    </lineage>
</organism>
<name>A0A7W9M1A6_9PSEU</name>
<proteinExistence type="predicted"/>
<sequence length="213" mass="23814">MTGIPAIEPYPMPTAGDLPGNTAPWRVDPGRAVLLVHDMQRYFLRPFAEPLRQELVENCVALHRRCLEVGVPIAYTAQPGGMTVEQRGLLKDFWGPGMRVDPVDRQIVDELAPDDNAWLLTKWRYSAFFRSDLLERMRAAGRDQLVVCGVYAHVGILMTAVEAFTNDIETFLVADAVADFTEEHHRMAVEYAARRCAVVDTAKGLLARMDEGS</sequence>
<evidence type="ECO:0000256" key="1">
    <source>
        <dbReference type="ARBA" id="ARBA00022801"/>
    </source>
</evidence>
<dbReference type="EMBL" id="JACHMO010000001">
    <property type="protein sequence ID" value="MBB5803785.1"/>
    <property type="molecule type" value="Genomic_DNA"/>
</dbReference>
<dbReference type="PANTHER" id="PTHR43540:SF3">
    <property type="entry name" value="ENTEROBACTIN SYNTHASE COMPONENT B"/>
    <property type="match status" value="1"/>
</dbReference>
<dbReference type="InterPro" id="IPR000868">
    <property type="entry name" value="Isochorismatase-like_dom"/>
</dbReference>
<dbReference type="InterPro" id="IPR036380">
    <property type="entry name" value="Isochorismatase-like_sf"/>
</dbReference>
<dbReference type="RefSeq" id="WP_184921277.1">
    <property type="nucleotide sequence ID" value="NZ_JACHMO010000001.1"/>
</dbReference>
<dbReference type="AlphaFoldDB" id="A0A7W9M1A6"/>
<gene>
    <name evidence="3" type="ORF">F4560_003553</name>
</gene>
<dbReference type="Pfam" id="PF00857">
    <property type="entry name" value="Isochorismatase"/>
    <property type="match status" value="1"/>
</dbReference>
<dbReference type="PANTHER" id="PTHR43540">
    <property type="entry name" value="PEROXYUREIDOACRYLATE/UREIDOACRYLATE AMIDOHYDROLASE-RELATED"/>
    <property type="match status" value="1"/>
</dbReference>
<evidence type="ECO:0000313" key="4">
    <source>
        <dbReference type="Proteomes" id="UP000552097"/>
    </source>
</evidence>
<dbReference type="Proteomes" id="UP000552097">
    <property type="component" value="Unassembled WGS sequence"/>
</dbReference>
<feature type="domain" description="Isochorismatase-like" evidence="2">
    <location>
        <begin position="33"/>
        <end position="201"/>
    </location>
</feature>
<dbReference type="Gene3D" id="3.40.50.850">
    <property type="entry name" value="Isochorismatase-like"/>
    <property type="match status" value="1"/>
</dbReference>
<dbReference type="InterPro" id="IPR016291">
    <property type="entry name" value="Isochorismatase"/>
</dbReference>
<dbReference type="PIRSF" id="PIRSF001111">
    <property type="entry name" value="Isochorismatase"/>
    <property type="match status" value="1"/>
</dbReference>
<dbReference type="PRINTS" id="PR01398">
    <property type="entry name" value="ISCHRISMTASE"/>
</dbReference>
<keyword evidence="4" id="KW-1185">Reference proteome</keyword>
<dbReference type="GO" id="GO:0008908">
    <property type="term" value="F:isochorismatase activity"/>
    <property type="evidence" value="ECO:0007669"/>
    <property type="project" value="InterPro"/>
</dbReference>
<dbReference type="InterPro" id="IPR050272">
    <property type="entry name" value="Isochorismatase-like_hydrls"/>
</dbReference>
<protein>
    <submittedName>
        <fullName evidence="3">Isochorismate hydrolase</fullName>
    </submittedName>
</protein>
<dbReference type="SUPFAM" id="SSF52499">
    <property type="entry name" value="Isochorismatase-like hydrolases"/>
    <property type="match status" value="1"/>
</dbReference>
<evidence type="ECO:0000259" key="2">
    <source>
        <dbReference type="Pfam" id="PF00857"/>
    </source>
</evidence>